<dbReference type="GO" id="GO:0003677">
    <property type="term" value="F:DNA binding"/>
    <property type="evidence" value="ECO:0007669"/>
    <property type="project" value="UniProtKB-UniRule"/>
</dbReference>
<dbReference type="InterPro" id="IPR001647">
    <property type="entry name" value="HTH_TetR"/>
</dbReference>
<dbReference type="EMBL" id="SZUA01000001">
    <property type="protein sequence ID" value="TKR33353.1"/>
    <property type="molecule type" value="Genomic_DNA"/>
</dbReference>
<evidence type="ECO:0000256" key="2">
    <source>
        <dbReference type="ARBA" id="ARBA00023125"/>
    </source>
</evidence>
<protein>
    <submittedName>
        <fullName evidence="6">TetR/AcrR family transcriptional regulator</fullName>
    </submittedName>
</protein>
<dbReference type="InterPro" id="IPR036271">
    <property type="entry name" value="Tet_transcr_reg_TetR-rel_C_sf"/>
</dbReference>
<reference evidence="6 7" key="1">
    <citation type="submission" date="2019-04" db="EMBL/GenBank/DDBJ databases">
        <title>Reference strain of H23.</title>
        <authorList>
            <person name="Luo X."/>
        </authorList>
    </citation>
    <scope>NUCLEOTIDE SEQUENCE [LARGE SCALE GENOMIC DNA]</scope>
    <source>
        <strain evidence="6 7">H23</strain>
    </source>
</reference>
<comment type="caution">
    <text evidence="6">The sequence shown here is derived from an EMBL/GenBank/DDBJ whole genome shotgun (WGS) entry which is preliminary data.</text>
</comment>
<dbReference type="InterPro" id="IPR009057">
    <property type="entry name" value="Homeodomain-like_sf"/>
</dbReference>
<evidence type="ECO:0000256" key="4">
    <source>
        <dbReference type="PROSITE-ProRule" id="PRU00335"/>
    </source>
</evidence>
<dbReference type="SUPFAM" id="SSF48498">
    <property type="entry name" value="Tetracyclin repressor-like, C-terminal domain"/>
    <property type="match status" value="1"/>
</dbReference>
<dbReference type="Pfam" id="PF16925">
    <property type="entry name" value="TetR_C_13"/>
    <property type="match status" value="1"/>
</dbReference>
<sequence length="201" mass="22218">MNMLTATQKGAATREVIIDQAYDMARQTGLEGLSIGPLAQAVGMSKSGVFAHFGSREDLQLAVLESAAIRFGQAVLIAALKEPRGLPRLRAIMRNWFEWGRMAAGGCVLVGSVSEYDDRPGPIRDRVQQNERRWRTELQRAAQLAIDAGHLRDGDTDQYAFELYAIPLAMLHEAGLFGYERARRHGDTALERWIAAHSPTA</sequence>
<keyword evidence="3" id="KW-0804">Transcription</keyword>
<dbReference type="PANTHER" id="PTHR47506:SF6">
    <property type="entry name" value="HTH-TYPE TRANSCRIPTIONAL REPRESSOR NEMR"/>
    <property type="match status" value="1"/>
</dbReference>
<evidence type="ECO:0000256" key="1">
    <source>
        <dbReference type="ARBA" id="ARBA00023015"/>
    </source>
</evidence>
<dbReference type="Pfam" id="PF00440">
    <property type="entry name" value="TetR_N"/>
    <property type="match status" value="1"/>
</dbReference>
<dbReference type="RefSeq" id="WP_137265561.1">
    <property type="nucleotide sequence ID" value="NZ_SZUA01000001.1"/>
</dbReference>
<dbReference type="Gene3D" id="1.10.357.10">
    <property type="entry name" value="Tetracycline Repressor, domain 2"/>
    <property type="match status" value="1"/>
</dbReference>
<dbReference type="PANTHER" id="PTHR47506">
    <property type="entry name" value="TRANSCRIPTIONAL REGULATORY PROTEIN"/>
    <property type="match status" value="1"/>
</dbReference>
<evidence type="ECO:0000256" key="3">
    <source>
        <dbReference type="ARBA" id="ARBA00023163"/>
    </source>
</evidence>
<dbReference type="OrthoDB" id="326421at2"/>
<dbReference type="PROSITE" id="PS50977">
    <property type="entry name" value="HTH_TETR_2"/>
    <property type="match status" value="1"/>
</dbReference>
<dbReference type="PRINTS" id="PR00455">
    <property type="entry name" value="HTHTETR"/>
</dbReference>
<feature type="DNA-binding region" description="H-T-H motif" evidence="4">
    <location>
        <begin position="34"/>
        <end position="53"/>
    </location>
</feature>
<evidence type="ECO:0000313" key="7">
    <source>
        <dbReference type="Proteomes" id="UP000308707"/>
    </source>
</evidence>
<evidence type="ECO:0000259" key="5">
    <source>
        <dbReference type="PROSITE" id="PS50977"/>
    </source>
</evidence>
<feature type="domain" description="HTH tetR-type" evidence="5">
    <location>
        <begin position="11"/>
        <end position="71"/>
    </location>
</feature>
<dbReference type="SUPFAM" id="SSF46689">
    <property type="entry name" value="Homeodomain-like"/>
    <property type="match status" value="1"/>
</dbReference>
<keyword evidence="1" id="KW-0805">Transcription regulation</keyword>
<evidence type="ECO:0000313" key="6">
    <source>
        <dbReference type="EMBL" id="TKR33353.1"/>
    </source>
</evidence>
<keyword evidence="2 4" id="KW-0238">DNA-binding</keyword>
<dbReference type="Gene3D" id="1.10.10.60">
    <property type="entry name" value="Homeodomain-like"/>
    <property type="match status" value="1"/>
</dbReference>
<proteinExistence type="predicted"/>
<dbReference type="Proteomes" id="UP000308707">
    <property type="component" value="Unassembled WGS sequence"/>
</dbReference>
<dbReference type="AlphaFoldDB" id="A0A4V5ZQJ9"/>
<organism evidence="6 7">
    <name type="scientific">Luteimonas gilva</name>
    <dbReference type="NCBI Taxonomy" id="2572684"/>
    <lineage>
        <taxon>Bacteria</taxon>
        <taxon>Pseudomonadati</taxon>
        <taxon>Pseudomonadota</taxon>
        <taxon>Gammaproteobacteria</taxon>
        <taxon>Lysobacterales</taxon>
        <taxon>Lysobacteraceae</taxon>
        <taxon>Luteimonas</taxon>
    </lineage>
</organism>
<gene>
    <name evidence="6" type="ORF">FCE95_03330</name>
</gene>
<name>A0A4V5ZQJ9_9GAMM</name>
<accession>A0A4V5ZQJ9</accession>
<keyword evidence="7" id="KW-1185">Reference proteome</keyword>
<dbReference type="InterPro" id="IPR011075">
    <property type="entry name" value="TetR_C"/>
</dbReference>